<accession>A0A0L0GZ89</accession>
<keyword evidence="1" id="KW-0812">Transmembrane</keyword>
<organism evidence="2 3">
    <name type="scientific">Trabulsiella odontotermitis</name>
    <dbReference type="NCBI Taxonomy" id="379893"/>
    <lineage>
        <taxon>Bacteria</taxon>
        <taxon>Pseudomonadati</taxon>
        <taxon>Pseudomonadota</taxon>
        <taxon>Gammaproteobacteria</taxon>
        <taxon>Enterobacterales</taxon>
        <taxon>Enterobacteriaceae</taxon>
        <taxon>Trabulsiella</taxon>
    </lineage>
</organism>
<reference evidence="2 3" key="1">
    <citation type="journal article" date="2015" name="Appl. Environ. Microbiol.">
        <title>The Enterobacterium Trabulsiella odontotermitis Presents Novel Adaptations Related to Its Association with Fungus-Growing Termites.</title>
        <authorList>
            <person name="Sapountzis P."/>
            <person name="Gruntjes T."/>
            <person name="Otani S."/>
            <person name="Estevez J."/>
            <person name="da Costa R.R."/>
            <person name="Plunkett G.3rd."/>
            <person name="Perna N.T."/>
            <person name="Poulsen M."/>
        </authorList>
    </citation>
    <scope>NUCLEOTIDE SEQUENCE [LARGE SCALE GENOMIC DNA]</scope>
    <source>
        <strain evidence="2 3">12</strain>
    </source>
</reference>
<keyword evidence="1" id="KW-1133">Transmembrane helix</keyword>
<feature type="transmembrane region" description="Helical" evidence="1">
    <location>
        <begin position="169"/>
        <end position="188"/>
    </location>
</feature>
<protein>
    <submittedName>
        <fullName evidence="2">Membrane protein</fullName>
    </submittedName>
</protein>
<evidence type="ECO:0000313" key="3">
    <source>
        <dbReference type="Proteomes" id="UP000037393"/>
    </source>
</evidence>
<name>A0A0L0GZ89_9ENTR</name>
<keyword evidence="1" id="KW-0472">Membrane</keyword>
<dbReference type="RefSeq" id="WP_049856711.1">
    <property type="nucleotide sequence ID" value="NZ_JNGI01000035.1"/>
</dbReference>
<dbReference type="OrthoDB" id="5678552at2"/>
<dbReference type="PATRIC" id="fig|379893.4.peg.3405"/>
<sequence>MAEIPDDYFLDADDDLVDFLEKQGEDCIRELNQSNTTNRENGYKLLSIQIVGIGSSFLLLSQKAQIDFLSAGIAVFTVYWSICAVFLVLGVLAVRQRGLISATPDVLYSAHYKNINDEDVEEIRGKGFEGEFRRLSVLRRYRLATLCRTAGELGRHNVKISTRLTRVRMATILTPACAILISVVIYFFG</sequence>
<feature type="transmembrane region" description="Helical" evidence="1">
    <location>
        <begin position="68"/>
        <end position="94"/>
    </location>
</feature>
<evidence type="ECO:0000313" key="2">
    <source>
        <dbReference type="EMBL" id="KNC94016.1"/>
    </source>
</evidence>
<keyword evidence="3" id="KW-1185">Reference proteome</keyword>
<proteinExistence type="predicted"/>
<dbReference type="EMBL" id="JNGI01000035">
    <property type="protein sequence ID" value="KNC94016.1"/>
    <property type="molecule type" value="Genomic_DNA"/>
</dbReference>
<feature type="transmembrane region" description="Helical" evidence="1">
    <location>
        <begin position="43"/>
        <end position="62"/>
    </location>
</feature>
<comment type="caution">
    <text evidence="2">The sequence shown here is derived from an EMBL/GenBank/DDBJ whole genome shotgun (WGS) entry which is preliminary data.</text>
</comment>
<dbReference type="AlphaFoldDB" id="A0A0L0GZ89"/>
<evidence type="ECO:0000256" key="1">
    <source>
        <dbReference type="SAM" id="Phobius"/>
    </source>
</evidence>
<dbReference type="Proteomes" id="UP000037393">
    <property type="component" value="Unassembled WGS sequence"/>
</dbReference>
<gene>
    <name evidence="2" type="ORF">GM31_16760</name>
</gene>